<evidence type="ECO:0000313" key="2">
    <source>
        <dbReference type="EMBL" id="KAG8093614.1"/>
    </source>
</evidence>
<protein>
    <recommendedName>
        <fullName evidence="1">DYW domain-containing protein</fullName>
    </recommendedName>
</protein>
<accession>A0A8J6BS17</accession>
<reference evidence="2" key="2">
    <citation type="submission" date="2021-02" db="EMBL/GenBank/DDBJ databases">
        <authorList>
            <person name="Kimball J.A."/>
            <person name="Haas M.W."/>
            <person name="Macchietto M."/>
            <person name="Kono T."/>
            <person name="Duquette J."/>
            <person name="Shao M."/>
        </authorList>
    </citation>
    <scope>NUCLEOTIDE SEQUENCE</scope>
    <source>
        <tissue evidence="2">Fresh leaf tissue</tissue>
    </source>
</reference>
<dbReference type="InterPro" id="IPR046848">
    <property type="entry name" value="E_motif"/>
</dbReference>
<name>A0A8J6BS17_ZIZPA</name>
<dbReference type="InterPro" id="IPR046960">
    <property type="entry name" value="PPR_At4g14850-like_plant"/>
</dbReference>
<dbReference type="GO" id="GO:0003723">
    <property type="term" value="F:RNA binding"/>
    <property type="evidence" value="ECO:0007669"/>
    <property type="project" value="InterPro"/>
</dbReference>
<organism evidence="2 3">
    <name type="scientific">Zizania palustris</name>
    <name type="common">Northern wild rice</name>
    <dbReference type="NCBI Taxonomy" id="103762"/>
    <lineage>
        <taxon>Eukaryota</taxon>
        <taxon>Viridiplantae</taxon>
        <taxon>Streptophyta</taxon>
        <taxon>Embryophyta</taxon>
        <taxon>Tracheophyta</taxon>
        <taxon>Spermatophyta</taxon>
        <taxon>Magnoliopsida</taxon>
        <taxon>Liliopsida</taxon>
        <taxon>Poales</taxon>
        <taxon>Poaceae</taxon>
        <taxon>BOP clade</taxon>
        <taxon>Oryzoideae</taxon>
        <taxon>Oryzeae</taxon>
        <taxon>Zizaniinae</taxon>
        <taxon>Zizania</taxon>
    </lineage>
</organism>
<gene>
    <name evidence="2" type="ORF">GUJ93_ZPchr0012g19141</name>
</gene>
<dbReference type="GO" id="GO:0009451">
    <property type="term" value="P:RNA modification"/>
    <property type="evidence" value="ECO:0007669"/>
    <property type="project" value="InterPro"/>
</dbReference>
<dbReference type="PANTHER" id="PTHR47926">
    <property type="entry name" value="PENTATRICOPEPTIDE REPEAT-CONTAINING PROTEIN"/>
    <property type="match status" value="1"/>
</dbReference>
<feature type="domain" description="DYW" evidence="1">
    <location>
        <begin position="359"/>
        <end position="384"/>
    </location>
</feature>
<evidence type="ECO:0000313" key="3">
    <source>
        <dbReference type="Proteomes" id="UP000729402"/>
    </source>
</evidence>
<dbReference type="PANTHER" id="PTHR47926:SF542">
    <property type="entry name" value="PENTATRICOPEPTIDE REPEAT-CONTAINING PROTEIN"/>
    <property type="match status" value="1"/>
</dbReference>
<dbReference type="GO" id="GO:0008270">
    <property type="term" value="F:zinc ion binding"/>
    <property type="evidence" value="ECO:0007669"/>
    <property type="project" value="InterPro"/>
</dbReference>
<evidence type="ECO:0000259" key="1">
    <source>
        <dbReference type="Pfam" id="PF14432"/>
    </source>
</evidence>
<sequence length="384" mass="43419">MMRGGAPPSTDHFSKDEITVPFHSVSLLLSETFFRTSETTWIEDVALGWIGNLMQVDESSKNILMLLSTEKVFLTCTGVYSTLQTSTKNTYPHVLTMRIGPKCKKSKFANPLLCLVNLTDVASPLLGFVVVLPTSTSPARAKPSRLDLVLLRTCSSLIDPPSPPPAAEARTWCLVLRYRLRARGALAVFDGMPCRKRIETIESAEKTDEAWEFLHKMPFEPTASMWGSLLGSCRINKNIRLARIAAEQLFHLEPENGGNHVLLSDVYAASGNWENVVMARKYLKDSSAKKEMGRSWIEAKGKIHIFVVGERGHPEITDVYNKLDEIYHEMRKISHRTNTQCDLHDVNPDQKEELLKHHKRLVIVRDINRFHHFKDGSCSCGDFW</sequence>
<dbReference type="OrthoDB" id="1877836at2759"/>
<dbReference type="AlphaFoldDB" id="A0A8J6BS17"/>
<reference evidence="2" key="1">
    <citation type="journal article" date="2021" name="bioRxiv">
        <title>Whole Genome Assembly and Annotation of Northern Wild Rice, Zizania palustris L., Supports a Whole Genome Duplication in the Zizania Genus.</title>
        <authorList>
            <person name="Haas M."/>
            <person name="Kono T."/>
            <person name="Macchietto M."/>
            <person name="Millas R."/>
            <person name="McGilp L."/>
            <person name="Shao M."/>
            <person name="Duquette J."/>
            <person name="Hirsch C.N."/>
            <person name="Kimball J."/>
        </authorList>
    </citation>
    <scope>NUCLEOTIDE SEQUENCE</scope>
    <source>
        <tissue evidence="2">Fresh leaf tissue</tissue>
    </source>
</reference>
<dbReference type="InterPro" id="IPR032867">
    <property type="entry name" value="DYW_dom"/>
</dbReference>
<dbReference type="Proteomes" id="UP000729402">
    <property type="component" value="Unassembled WGS sequence"/>
</dbReference>
<keyword evidence="3" id="KW-1185">Reference proteome</keyword>
<comment type="caution">
    <text evidence="2">The sequence shown here is derived from an EMBL/GenBank/DDBJ whole genome shotgun (WGS) entry which is preliminary data.</text>
</comment>
<dbReference type="EMBL" id="JAAALK010000080">
    <property type="protein sequence ID" value="KAG8093614.1"/>
    <property type="molecule type" value="Genomic_DNA"/>
</dbReference>
<dbReference type="Pfam" id="PF20431">
    <property type="entry name" value="E_motif"/>
    <property type="match status" value="1"/>
</dbReference>
<proteinExistence type="predicted"/>
<dbReference type="Pfam" id="PF14432">
    <property type="entry name" value="DYW_deaminase"/>
    <property type="match status" value="1"/>
</dbReference>